<protein>
    <submittedName>
        <fullName evidence="7">EP300 interacting inhibitor of differentiation 2B</fullName>
    </submittedName>
</protein>
<keyword evidence="8" id="KW-1185">Reference proteome</keyword>
<evidence type="ECO:0000256" key="2">
    <source>
        <dbReference type="ARBA" id="ARBA00022491"/>
    </source>
</evidence>
<keyword evidence="4" id="KW-0805">Transcription regulation</keyword>
<evidence type="ECO:0000256" key="4">
    <source>
        <dbReference type="ARBA" id="ARBA00023015"/>
    </source>
</evidence>
<keyword evidence="5" id="KW-0804">Transcription</keyword>
<organism evidence="7 8">
    <name type="scientific">Otolemur garnettii</name>
    <name type="common">Small-eared galago</name>
    <name type="synonym">Garnett's greater bushbaby</name>
    <dbReference type="NCBI Taxonomy" id="30611"/>
    <lineage>
        <taxon>Eukaryota</taxon>
        <taxon>Metazoa</taxon>
        <taxon>Chordata</taxon>
        <taxon>Craniata</taxon>
        <taxon>Vertebrata</taxon>
        <taxon>Euteleostomi</taxon>
        <taxon>Mammalia</taxon>
        <taxon>Eutheria</taxon>
        <taxon>Euarchontoglires</taxon>
        <taxon>Primates</taxon>
        <taxon>Strepsirrhini</taxon>
        <taxon>Lorisiformes</taxon>
        <taxon>Galagidae</taxon>
        <taxon>Otolemur</taxon>
    </lineage>
</organism>
<sequence>VAELASLLKMSGLPRESSVPEMGTANRVSDVLQAAVGCGSQAQEAREGPAARPVARVRGPAFGPIRGSVPGLLLMPGLGQQTLFREYLDNCSLIPVRILRDFEERRRLFVEGCREREAAFDANPPQMDFDAVAFTLALSGSQGVSLAD</sequence>
<reference evidence="8" key="1">
    <citation type="submission" date="2011-03" db="EMBL/GenBank/DDBJ databases">
        <title>Version 3 of the genome sequence of Otolemur garnettii (Bushbaby).</title>
        <authorList>
            <consortium name="The Broad Institute Genome Sequencing Platform"/>
            <person name="Di Palma F."/>
            <person name="Johnson J."/>
            <person name="Lander E.S."/>
            <person name="Lindblad-Toh K."/>
            <person name="Jaffe D.B."/>
            <person name="Gnerre S."/>
            <person name="MacCallum I."/>
            <person name="Przybylski D."/>
            <person name="Ribeiro F.J."/>
            <person name="Burton J.N."/>
            <person name="Walker B.J."/>
            <person name="Sharpe T."/>
            <person name="Hall G."/>
        </authorList>
    </citation>
    <scope>NUCLEOTIDE SEQUENCE [LARGE SCALE GENOMIC DNA]</scope>
</reference>
<dbReference type="GO" id="GO:0005654">
    <property type="term" value="C:nucleoplasm"/>
    <property type="evidence" value="ECO:0007669"/>
    <property type="project" value="TreeGrafter"/>
</dbReference>
<accession>H0XSC1</accession>
<dbReference type="FunCoup" id="H0XSC1">
    <property type="interactions" value="248"/>
</dbReference>
<dbReference type="Proteomes" id="UP000005225">
    <property type="component" value="Unassembled WGS sequence"/>
</dbReference>
<evidence type="ECO:0000256" key="5">
    <source>
        <dbReference type="ARBA" id="ARBA00023163"/>
    </source>
</evidence>
<dbReference type="GO" id="GO:0030154">
    <property type="term" value="P:cell differentiation"/>
    <property type="evidence" value="ECO:0007669"/>
    <property type="project" value="UniProtKB-KW"/>
</dbReference>
<reference evidence="7" key="3">
    <citation type="submission" date="2025-09" db="UniProtKB">
        <authorList>
            <consortium name="Ensembl"/>
        </authorList>
    </citation>
    <scope>IDENTIFICATION</scope>
</reference>
<comment type="subcellular location">
    <subcellularLocation>
        <location evidence="1">Nucleus</location>
    </subcellularLocation>
</comment>
<dbReference type="EMBL" id="AAQR03177378">
    <property type="status" value="NOT_ANNOTATED_CDS"/>
    <property type="molecule type" value="Genomic_DNA"/>
</dbReference>
<evidence type="ECO:0000313" key="7">
    <source>
        <dbReference type="Ensembl" id="ENSOGAP00000019013.1"/>
    </source>
</evidence>
<dbReference type="Ensembl" id="ENSOGAT00000024720.1">
    <property type="protein sequence ID" value="ENSOGAP00000019013.1"/>
    <property type="gene ID" value="ENSOGAG00000033108.1"/>
</dbReference>
<keyword evidence="3" id="KW-0221">Differentiation</keyword>
<dbReference type="InParanoid" id="H0XSC1"/>
<proteinExistence type="predicted"/>
<dbReference type="GeneTree" id="ENSGT00940000154796"/>
<dbReference type="PANTHER" id="PTHR15556">
    <property type="entry name" value="EP300-INTERACTING INHIBITOR OF DIFFERENTIATION 2-RELATED"/>
    <property type="match status" value="1"/>
</dbReference>
<dbReference type="PANTHER" id="PTHR15556:SF4">
    <property type="entry name" value="EP300-INTERACTING INHIBITOR OF DIFFERENTIATION 2B"/>
    <property type="match status" value="1"/>
</dbReference>
<dbReference type="InterPro" id="IPR033258">
    <property type="entry name" value="EID"/>
</dbReference>
<evidence type="ECO:0000313" key="8">
    <source>
        <dbReference type="Proteomes" id="UP000005225"/>
    </source>
</evidence>
<dbReference type="GO" id="GO:0042802">
    <property type="term" value="F:identical protein binding"/>
    <property type="evidence" value="ECO:0007669"/>
    <property type="project" value="Ensembl"/>
</dbReference>
<dbReference type="eggNOG" id="ENOG502TGX1">
    <property type="taxonomic scope" value="Eukaryota"/>
</dbReference>
<dbReference type="STRING" id="30611.ENSOGAP00000019013"/>
<name>H0XSC1_OTOGA</name>
<dbReference type="HOGENOM" id="CLU_1721807_0_0_1"/>
<dbReference type="GO" id="GO:0003714">
    <property type="term" value="F:transcription corepressor activity"/>
    <property type="evidence" value="ECO:0007669"/>
    <property type="project" value="TreeGrafter"/>
</dbReference>
<evidence type="ECO:0000256" key="1">
    <source>
        <dbReference type="ARBA" id="ARBA00004123"/>
    </source>
</evidence>
<keyword evidence="6" id="KW-0539">Nucleus</keyword>
<dbReference type="GO" id="GO:0045662">
    <property type="term" value="P:negative regulation of myoblast differentiation"/>
    <property type="evidence" value="ECO:0007669"/>
    <property type="project" value="Ensembl"/>
</dbReference>
<keyword evidence="2" id="KW-0678">Repressor</keyword>
<dbReference type="AlphaFoldDB" id="H0XSC1"/>
<reference evidence="7" key="2">
    <citation type="submission" date="2025-08" db="UniProtKB">
        <authorList>
            <consortium name="Ensembl"/>
        </authorList>
    </citation>
    <scope>IDENTIFICATION</scope>
</reference>
<dbReference type="OMA" id="DANPPQM"/>
<evidence type="ECO:0000256" key="3">
    <source>
        <dbReference type="ARBA" id="ARBA00022782"/>
    </source>
</evidence>
<evidence type="ECO:0000256" key="6">
    <source>
        <dbReference type="ARBA" id="ARBA00023242"/>
    </source>
</evidence>